<evidence type="ECO:0000313" key="3">
    <source>
        <dbReference type="Proteomes" id="UP000182375"/>
    </source>
</evidence>
<dbReference type="Pfam" id="PF08378">
    <property type="entry name" value="NERD"/>
    <property type="match status" value="1"/>
</dbReference>
<gene>
    <name evidence="2" type="ORF">SAMN04490357_4541</name>
</gene>
<dbReference type="STRING" id="67331.SAMN04490357_4541"/>
<dbReference type="PROSITE" id="PS50965">
    <property type="entry name" value="NERD"/>
    <property type="match status" value="1"/>
</dbReference>
<name>A0A1H4ZVN5_9ACTN</name>
<evidence type="ECO:0000259" key="1">
    <source>
        <dbReference type="PROSITE" id="PS50965"/>
    </source>
</evidence>
<dbReference type="Proteomes" id="UP000182375">
    <property type="component" value="Unassembled WGS sequence"/>
</dbReference>
<dbReference type="InterPro" id="IPR011528">
    <property type="entry name" value="NERD"/>
</dbReference>
<protein>
    <submittedName>
        <fullName evidence="2">Nuclease-related domain-containing protein</fullName>
    </submittedName>
</protein>
<dbReference type="EMBL" id="FNTD01000004">
    <property type="protein sequence ID" value="SED33955.1"/>
    <property type="molecule type" value="Genomic_DNA"/>
</dbReference>
<accession>A0A1H4ZVN5</accession>
<feature type="domain" description="NERD" evidence="1">
    <location>
        <begin position="162"/>
        <end position="273"/>
    </location>
</feature>
<organism evidence="2 3">
    <name type="scientific">Streptomyces misionensis</name>
    <dbReference type="NCBI Taxonomy" id="67331"/>
    <lineage>
        <taxon>Bacteria</taxon>
        <taxon>Bacillati</taxon>
        <taxon>Actinomycetota</taxon>
        <taxon>Actinomycetes</taxon>
        <taxon>Kitasatosporales</taxon>
        <taxon>Streptomycetaceae</taxon>
        <taxon>Streptomyces</taxon>
    </lineage>
</organism>
<proteinExistence type="predicted"/>
<dbReference type="AlphaFoldDB" id="A0A1H4ZVN5"/>
<evidence type="ECO:0000313" key="2">
    <source>
        <dbReference type="EMBL" id="SED33955.1"/>
    </source>
</evidence>
<reference evidence="2 3" key="1">
    <citation type="submission" date="2016-10" db="EMBL/GenBank/DDBJ databases">
        <authorList>
            <person name="de Groot N.N."/>
        </authorList>
    </citation>
    <scope>NUCLEOTIDE SEQUENCE [LARGE SCALE GENOMIC DNA]</scope>
    <source>
        <strain evidence="2 3">DSM 40306</strain>
    </source>
</reference>
<sequence length="320" mass="35724">MCPGCALPWMQNLRSARQIGAYMRPSCSLFSILVPWSLAFDGMRNGGRVSGLQVSVWKRYGHDRLYVNQPDGKKVAWFDRRTGYLELLAEEQRDAVLDALAPYLAASSLPAAHKALRSKDDLAGNRPGHALQTKVDELAPGFWRWALARLSGRRLEVDSWRTGLAGERRVGVELERLVPRGWRVLHSIPLAGDVDIDHVLIGPGGVFCVNTKCHRGARVWVGDDSVRIGGQSYPYVRKSRAEARRASVALTHACGFPVEAQPVLAFVAVAELRIMPSLRDVRVLQERDIAAFKHLKTGWGPDKVELVYTAARDRRTWVRS</sequence>